<dbReference type="CDD" id="cd02440">
    <property type="entry name" value="AdoMet_MTases"/>
    <property type="match status" value="1"/>
</dbReference>
<feature type="domain" description="Methyltransferase small" evidence="5">
    <location>
        <begin position="182"/>
        <end position="351"/>
    </location>
</feature>
<evidence type="ECO:0000313" key="8">
    <source>
        <dbReference type="Proteomes" id="UP000704762"/>
    </source>
</evidence>
<dbReference type="InterPro" id="IPR007848">
    <property type="entry name" value="Small_mtfrase_dom"/>
</dbReference>
<dbReference type="Pfam" id="PF26049">
    <property type="entry name" value="RLMG_N"/>
    <property type="match status" value="1"/>
</dbReference>
<dbReference type="PANTHER" id="PTHR47816:SF5">
    <property type="entry name" value="RIBOSOMAL RNA LARGE SUBUNIT METHYLTRANSFERASE G"/>
    <property type="match status" value="1"/>
</dbReference>
<organism evidence="7 8">
    <name type="scientific">Microlunatus panaciterrae</name>
    <dbReference type="NCBI Taxonomy" id="400768"/>
    <lineage>
        <taxon>Bacteria</taxon>
        <taxon>Bacillati</taxon>
        <taxon>Actinomycetota</taxon>
        <taxon>Actinomycetes</taxon>
        <taxon>Propionibacteriales</taxon>
        <taxon>Propionibacteriaceae</taxon>
        <taxon>Microlunatus</taxon>
    </lineage>
</organism>
<name>A0ABS2RHZ6_9ACTN</name>
<dbReference type="PROSITE" id="PS00092">
    <property type="entry name" value="N6_MTASE"/>
    <property type="match status" value="1"/>
</dbReference>
<dbReference type="PANTHER" id="PTHR47816">
    <property type="entry name" value="RIBOSOMAL RNA SMALL SUBUNIT METHYLTRANSFERASE C"/>
    <property type="match status" value="1"/>
</dbReference>
<comment type="caution">
    <text evidence="7">The sequence shown here is derived from an EMBL/GenBank/DDBJ whole genome shotgun (WGS) entry which is preliminary data.</text>
</comment>
<evidence type="ECO:0000259" key="6">
    <source>
        <dbReference type="Pfam" id="PF26049"/>
    </source>
</evidence>
<gene>
    <name evidence="7" type="ORF">JOE57_001530</name>
</gene>
<proteinExistence type="predicted"/>
<keyword evidence="4 7" id="KW-0808">Transferase</keyword>
<dbReference type="InterPro" id="IPR029063">
    <property type="entry name" value="SAM-dependent_MTases_sf"/>
</dbReference>
<dbReference type="Proteomes" id="UP000704762">
    <property type="component" value="Unassembled WGS sequence"/>
</dbReference>
<evidence type="ECO:0000259" key="5">
    <source>
        <dbReference type="Pfam" id="PF05175"/>
    </source>
</evidence>
<keyword evidence="2" id="KW-0698">rRNA processing</keyword>
<dbReference type="RefSeq" id="WP_204917132.1">
    <property type="nucleotide sequence ID" value="NZ_BAAAQP010000002.1"/>
</dbReference>
<protein>
    <submittedName>
        <fullName evidence="7">16S rRNA (Guanine1207-N2)-methyltransferase</fullName>
        <ecNumber evidence="7">2.1.1.172</ecNumber>
    </submittedName>
</protein>
<dbReference type="Pfam" id="PF05175">
    <property type="entry name" value="MTS"/>
    <property type="match status" value="1"/>
</dbReference>
<reference evidence="7 8" key="1">
    <citation type="submission" date="2021-01" db="EMBL/GenBank/DDBJ databases">
        <title>Sequencing the genomes of 1000 actinobacteria strains.</title>
        <authorList>
            <person name="Klenk H.-P."/>
        </authorList>
    </citation>
    <scope>NUCLEOTIDE SEQUENCE [LARGE SCALE GENOMIC DNA]</scope>
    <source>
        <strain evidence="7 8">DSM 18662</strain>
    </source>
</reference>
<evidence type="ECO:0000313" key="7">
    <source>
        <dbReference type="EMBL" id="MBM7798609.1"/>
    </source>
</evidence>
<keyword evidence="3 7" id="KW-0489">Methyltransferase</keyword>
<dbReference type="GO" id="GO:0052914">
    <property type="term" value="F:16S rRNA (guanine(1207)-N(2))-methyltransferase activity"/>
    <property type="evidence" value="ECO:0007669"/>
    <property type="project" value="UniProtKB-EC"/>
</dbReference>
<evidence type="ECO:0000256" key="1">
    <source>
        <dbReference type="ARBA" id="ARBA00022490"/>
    </source>
</evidence>
<accession>A0ABS2RHZ6</accession>
<feature type="domain" description="RlmG N-terminal" evidence="6">
    <location>
        <begin position="10"/>
        <end position="160"/>
    </location>
</feature>
<dbReference type="InterPro" id="IPR002052">
    <property type="entry name" value="DNA_methylase_N6_adenine_CS"/>
</dbReference>
<evidence type="ECO:0000256" key="4">
    <source>
        <dbReference type="ARBA" id="ARBA00022679"/>
    </source>
</evidence>
<dbReference type="InterPro" id="IPR058679">
    <property type="entry name" value="RlmG_N"/>
</dbReference>
<dbReference type="EC" id="2.1.1.172" evidence="7"/>
<dbReference type="SUPFAM" id="SSF53335">
    <property type="entry name" value="S-adenosyl-L-methionine-dependent methyltransferases"/>
    <property type="match status" value="1"/>
</dbReference>
<dbReference type="Gene3D" id="3.40.50.150">
    <property type="entry name" value="Vaccinia Virus protein VP39"/>
    <property type="match status" value="2"/>
</dbReference>
<dbReference type="InterPro" id="IPR046977">
    <property type="entry name" value="RsmC/RlmG"/>
</dbReference>
<evidence type="ECO:0000256" key="2">
    <source>
        <dbReference type="ARBA" id="ARBA00022552"/>
    </source>
</evidence>
<dbReference type="EMBL" id="JAFBCF010000001">
    <property type="protein sequence ID" value="MBM7798609.1"/>
    <property type="molecule type" value="Genomic_DNA"/>
</dbReference>
<evidence type="ECO:0000256" key="3">
    <source>
        <dbReference type="ARBA" id="ARBA00022603"/>
    </source>
</evidence>
<keyword evidence="8" id="KW-1185">Reference proteome</keyword>
<sequence length="356" mass="37520">MNEPLSSDPVDRLLLDEADAALTGADVVAVVDDVSGLLACSAARRHPQLAVRVVCDSLLAEQAVRREAAELGLDDRLTVVDSVAAAVAGASVLLLRLPKSVAALDEIAAAAAGAAAGQLQLFAGGRVKHMTRAMNDVLAQHFGRVGASLGRQKSRVLRASDPRPVGEARWPQRRQHEDLGLVVCAHGAAFAGAGIDHGTRLLLSVLDEVPPSASRVIDVGCGTGVLACCLARARPRAQVLAIDESSAACRSATETAAANQLTERVTVLRADGLREVPSQSADLILCNPPFHRGTSRDSSTALQMIADAGRVLAPGGEMWTVFNSHLPYRGELRREVGPTEIVRQDPGYSVARTRRR</sequence>
<keyword evidence="1" id="KW-0963">Cytoplasm</keyword>